<name>A0ABU9CDX6_9BURK</name>
<dbReference type="PANTHER" id="PTHR30126">
    <property type="entry name" value="HTH-TYPE TRANSCRIPTIONAL REGULATOR"/>
    <property type="match status" value="1"/>
</dbReference>
<protein>
    <submittedName>
        <fullName evidence="7">LysR substrate-binding domain-containing protein</fullName>
    </submittedName>
</protein>
<dbReference type="PRINTS" id="PR00039">
    <property type="entry name" value="HTHLYSR"/>
</dbReference>
<dbReference type="PROSITE" id="PS50931">
    <property type="entry name" value="HTH_LYSR"/>
    <property type="match status" value="1"/>
</dbReference>
<accession>A0ABU9CDX6</accession>
<evidence type="ECO:0000259" key="6">
    <source>
        <dbReference type="PROSITE" id="PS50931"/>
    </source>
</evidence>
<evidence type="ECO:0000313" key="8">
    <source>
        <dbReference type="Proteomes" id="UP001365405"/>
    </source>
</evidence>
<gene>
    <name evidence="7" type="ORF">AACH10_07510</name>
</gene>
<sequence length="310" mass="33604">MKLLMLLQSFHAVAAAGSVTAAARRLGVSQPTLSEQLAELERHFGVELFFRRGRRLAITPLGQQLRGVTHRLSELELEAQSLLGANACGLSGQLHLAAVGPYNLMKLLRGFCQRHPQLQVQVVAGDSATVLQRVLDYAADLALIVEAPADDRLLSLPLQRQPLWLMVPPGHRLAGASRVRLGDLADEPFVLRDVGSTTQRVFERCLAEAGVAVHARVRLSSREAVREAVIQRLGLGVVSAQGFVPGAGLVGVPFEEPGMATHAHLVWLASRHASRLVRAFVEHAQQVQAECAVAAYEVCQDYLSPPASRR</sequence>
<dbReference type="SUPFAM" id="SSF46785">
    <property type="entry name" value="Winged helix' DNA-binding domain"/>
    <property type="match status" value="1"/>
</dbReference>
<keyword evidence="3" id="KW-0238">DNA-binding</keyword>
<reference evidence="7 8" key="1">
    <citation type="submission" date="2024-04" db="EMBL/GenBank/DDBJ databases">
        <title>Novel species of the genus Ideonella isolated from streams.</title>
        <authorList>
            <person name="Lu H."/>
        </authorList>
    </citation>
    <scope>NUCLEOTIDE SEQUENCE [LARGE SCALE GENOMIC DNA]</scope>
    <source>
        <strain evidence="7 8">DXS22W</strain>
    </source>
</reference>
<keyword evidence="8" id="KW-1185">Reference proteome</keyword>
<dbReference type="Proteomes" id="UP001365405">
    <property type="component" value="Unassembled WGS sequence"/>
</dbReference>
<feature type="domain" description="HTH lysR-type" evidence="6">
    <location>
        <begin position="1"/>
        <end position="59"/>
    </location>
</feature>
<comment type="caution">
    <text evidence="7">The sequence shown here is derived from an EMBL/GenBank/DDBJ whole genome shotgun (WGS) entry which is preliminary data.</text>
</comment>
<feature type="signal peptide" evidence="5">
    <location>
        <begin position="1"/>
        <end position="21"/>
    </location>
</feature>
<dbReference type="SUPFAM" id="SSF53850">
    <property type="entry name" value="Periplasmic binding protein-like II"/>
    <property type="match status" value="1"/>
</dbReference>
<dbReference type="Gene3D" id="1.10.10.10">
    <property type="entry name" value="Winged helix-like DNA-binding domain superfamily/Winged helix DNA-binding domain"/>
    <property type="match status" value="1"/>
</dbReference>
<keyword evidence="5" id="KW-0732">Signal</keyword>
<dbReference type="InterPro" id="IPR036390">
    <property type="entry name" value="WH_DNA-bd_sf"/>
</dbReference>
<evidence type="ECO:0000256" key="1">
    <source>
        <dbReference type="ARBA" id="ARBA00009437"/>
    </source>
</evidence>
<dbReference type="InterPro" id="IPR036388">
    <property type="entry name" value="WH-like_DNA-bd_sf"/>
</dbReference>
<dbReference type="Pfam" id="PF00126">
    <property type="entry name" value="HTH_1"/>
    <property type="match status" value="1"/>
</dbReference>
<dbReference type="PANTHER" id="PTHR30126:SF94">
    <property type="entry name" value="LYSR FAMILY TRANSCRIPTIONAL REGULATOR"/>
    <property type="match status" value="1"/>
</dbReference>
<evidence type="ECO:0000313" key="7">
    <source>
        <dbReference type="EMBL" id="MEK8050080.1"/>
    </source>
</evidence>
<dbReference type="InterPro" id="IPR005119">
    <property type="entry name" value="LysR_subst-bd"/>
</dbReference>
<keyword evidence="2" id="KW-0805">Transcription regulation</keyword>
<dbReference type="EMBL" id="JBBUTH010000003">
    <property type="protein sequence ID" value="MEK8050080.1"/>
    <property type="molecule type" value="Genomic_DNA"/>
</dbReference>
<organism evidence="7 8">
    <name type="scientific">Pseudaquabacterium inlustre</name>
    <dbReference type="NCBI Taxonomy" id="2984192"/>
    <lineage>
        <taxon>Bacteria</taxon>
        <taxon>Pseudomonadati</taxon>
        <taxon>Pseudomonadota</taxon>
        <taxon>Betaproteobacteria</taxon>
        <taxon>Burkholderiales</taxon>
        <taxon>Sphaerotilaceae</taxon>
        <taxon>Pseudaquabacterium</taxon>
    </lineage>
</organism>
<comment type="similarity">
    <text evidence="1">Belongs to the LysR transcriptional regulatory family.</text>
</comment>
<keyword evidence="4" id="KW-0804">Transcription</keyword>
<evidence type="ECO:0000256" key="5">
    <source>
        <dbReference type="SAM" id="SignalP"/>
    </source>
</evidence>
<feature type="chain" id="PRO_5046081294" evidence="5">
    <location>
        <begin position="22"/>
        <end position="310"/>
    </location>
</feature>
<dbReference type="Gene3D" id="3.40.190.290">
    <property type="match status" value="1"/>
</dbReference>
<dbReference type="RefSeq" id="WP_341409747.1">
    <property type="nucleotide sequence ID" value="NZ_JBBUTH010000003.1"/>
</dbReference>
<evidence type="ECO:0000256" key="4">
    <source>
        <dbReference type="ARBA" id="ARBA00023163"/>
    </source>
</evidence>
<dbReference type="InterPro" id="IPR000847">
    <property type="entry name" value="LysR_HTH_N"/>
</dbReference>
<dbReference type="Pfam" id="PF03466">
    <property type="entry name" value="LysR_substrate"/>
    <property type="match status" value="1"/>
</dbReference>
<evidence type="ECO:0000256" key="2">
    <source>
        <dbReference type="ARBA" id="ARBA00023015"/>
    </source>
</evidence>
<dbReference type="CDD" id="cd05466">
    <property type="entry name" value="PBP2_LTTR_substrate"/>
    <property type="match status" value="1"/>
</dbReference>
<evidence type="ECO:0000256" key="3">
    <source>
        <dbReference type="ARBA" id="ARBA00023125"/>
    </source>
</evidence>
<proteinExistence type="inferred from homology"/>